<feature type="transmembrane region" description="Helical" evidence="6">
    <location>
        <begin position="94"/>
        <end position="112"/>
    </location>
</feature>
<evidence type="ECO:0000256" key="4">
    <source>
        <dbReference type="ARBA" id="ARBA00022989"/>
    </source>
</evidence>
<dbReference type="InterPro" id="IPR031312">
    <property type="entry name" value="Na/sul_symport_CS"/>
</dbReference>
<feature type="transmembrane region" description="Helical" evidence="6">
    <location>
        <begin position="398"/>
        <end position="422"/>
    </location>
</feature>
<dbReference type="CDD" id="cd01115">
    <property type="entry name" value="SLC13_permease"/>
    <property type="match status" value="1"/>
</dbReference>
<organism evidence="7 8">
    <name type="scientific">Vibrio sagamiensis NBRC 104589</name>
    <dbReference type="NCBI Taxonomy" id="1219064"/>
    <lineage>
        <taxon>Bacteria</taxon>
        <taxon>Pseudomonadati</taxon>
        <taxon>Pseudomonadota</taxon>
        <taxon>Gammaproteobacteria</taxon>
        <taxon>Vibrionales</taxon>
        <taxon>Vibrionaceae</taxon>
        <taxon>Vibrio</taxon>
    </lineage>
</organism>
<feature type="transmembrane region" description="Helical" evidence="6">
    <location>
        <begin position="262"/>
        <end position="279"/>
    </location>
</feature>
<evidence type="ECO:0000256" key="2">
    <source>
        <dbReference type="ARBA" id="ARBA00022448"/>
    </source>
</evidence>
<feature type="transmembrane region" description="Helical" evidence="6">
    <location>
        <begin position="354"/>
        <end position="378"/>
    </location>
</feature>
<evidence type="ECO:0000256" key="3">
    <source>
        <dbReference type="ARBA" id="ARBA00022692"/>
    </source>
</evidence>
<feature type="transmembrane region" description="Helical" evidence="6">
    <location>
        <begin position="219"/>
        <end position="242"/>
    </location>
</feature>
<dbReference type="GO" id="GO:0005886">
    <property type="term" value="C:plasma membrane"/>
    <property type="evidence" value="ECO:0007669"/>
    <property type="project" value="TreeGrafter"/>
</dbReference>
<reference evidence="7 8" key="1">
    <citation type="submission" date="2019-07" db="EMBL/GenBank/DDBJ databases">
        <title>Whole genome shotgun sequence of Vibrio sagamiensis NBRC 104589.</title>
        <authorList>
            <person name="Hosoyama A."/>
            <person name="Uohara A."/>
            <person name="Ohji S."/>
            <person name="Ichikawa N."/>
        </authorList>
    </citation>
    <scope>NUCLEOTIDE SEQUENCE [LARGE SCALE GENOMIC DNA]</scope>
    <source>
        <strain evidence="7 8">NBRC 104589</strain>
    </source>
</reference>
<sequence>MTINVSDSISNEESSSLSFFSLQNLIIVADIILALCLYNFLPFGEPIVLGITMLVFIAILWLTEAVHVTVTAILIPIIAVLAGVFDTPTALNNFSSPIVFLFLAGFAIAAAMQGQGLDKIIANKILVLSRGKMATATLFMFGTTAVLSMWISNIATTAIMMPMALGMLSKVDIEKERSTYTFVLLGIAYSASIGGIATVVGCAPNAIAASAAGLGFSEWFSFGGPTVVMLLPAAIVLLYITFKPNLNDAFEVDDQKVEWTQGKLITVSIFLFTVTSWIFSKPLNALLGDIAKLDTIIALIAIVAIVITRVASWKDIEKTADWGVLLLFGGGICLSNVLKTTGTSAFLANSLSEFVMNFGVIGMIIMIISFVVILTEFASNTASAALLIPLFGGISESLGLSPIVMSALIGIAASCAFMLPVATPPNAIVYGTGFIKQNEMMRVGAIVNIVAVMILAVLVINIWI</sequence>
<feature type="transmembrane region" description="Helical" evidence="6">
    <location>
        <begin position="180"/>
        <end position="207"/>
    </location>
</feature>
<keyword evidence="3 6" id="KW-0812">Transmembrane</keyword>
<keyword evidence="5 6" id="KW-0472">Membrane</keyword>
<evidence type="ECO:0000313" key="8">
    <source>
        <dbReference type="Proteomes" id="UP000321922"/>
    </source>
</evidence>
<comment type="subcellular location">
    <subcellularLocation>
        <location evidence="1">Membrane</location>
        <topology evidence="1">Multi-pass membrane protein</topology>
    </subcellularLocation>
</comment>
<evidence type="ECO:0000256" key="1">
    <source>
        <dbReference type="ARBA" id="ARBA00004141"/>
    </source>
</evidence>
<feature type="transmembrane region" description="Helical" evidence="6">
    <location>
        <begin position="133"/>
        <end position="160"/>
    </location>
</feature>
<dbReference type="GO" id="GO:0015141">
    <property type="term" value="F:succinate transmembrane transporter activity"/>
    <property type="evidence" value="ECO:0007669"/>
    <property type="project" value="UniProtKB-ARBA"/>
</dbReference>
<protein>
    <submittedName>
        <fullName evidence="7">NadC family protein</fullName>
    </submittedName>
</protein>
<keyword evidence="8" id="KW-1185">Reference proteome</keyword>
<evidence type="ECO:0000256" key="5">
    <source>
        <dbReference type="ARBA" id="ARBA00023136"/>
    </source>
</evidence>
<feature type="transmembrane region" description="Helical" evidence="6">
    <location>
        <begin position="322"/>
        <end position="342"/>
    </location>
</feature>
<name>A0A511QD92_9VIBR</name>
<dbReference type="PROSITE" id="PS01271">
    <property type="entry name" value="NA_SULFATE"/>
    <property type="match status" value="1"/>
</dbReference>
<feature type="transmembrane region" description="Helical" evidence="6">
    <location>
        <begin position="20"/>
        <end position="41"/>
    </location>
</feature>
<dbReference type="PANTHER" id="PTHR10283">
    <property type="entry name" value="SOLUTE CARRIER FAMILY 13 MEMBER"/>
    <property type="match status" value="1"/>
</dbReference>
<feature type="transmembrane region" description="Helical" evidence="6">
    <location>
        <begin position="291"/>
        <end position="310"/>
    </location>
</feature>
<feature type="transmembrane region" description="Helical" evidence="6">
    <location>
        <begin position="53"/>
        <end position="82"/>
    </location>
</feature>
<gene>
    <name evidence="7" type="ORF">VSA01S_13860</name>
</gene>
<accession>A0A511QD92</accession>
<keyword evidence="4 6" id="KW-1133">Transmembrane helix</keyword>
<dbReference type="Pfam" id="PF00939">
    <property type="entry name" value="Na_sulph_symp"/>
    <property type="match status" value="1"/>
</dbReference>
<dbReference type="InterPro" id="IPR001898">
    <property type="entry name" value="SLC13A/DASS"/>
</dbReference>
<dbReference type="NCBIfam" id="TIGR00785">
    <property type="entry name" value="dass"/>
    <property type="match status" value="1"/>
</dbReference>
<dbReference type="OrthoDB" id="9766267at2"/>
<evidence type="ECO:0000256" key="6">
    <source>
        <dbReference type="SAM" id="Phobius"/>
    </source>
</evidence>
<dbReference type="Proteomes" id="UP000321922">
    <property type="component" value="Unassembled WGS sequence"/>
</dbReference>
<keyword evidence="2" id="KW-0813">Transport</keyword>
<feature type="transmembrane region" description="Helical" evidence="6">
    <location>
        <begin position="443"/>
        <end position="463"/>
    </location>
</feature>
<dbReference type="EMBL" id="BJXJ01000011">
    <property type="protein sequence ID" value="GEM75274.1"/>
    <property type="molecule type" value="Genomic_DNA"/>
</dbReference>
<dbReference type="PANTHER" id="PTHR10283:SF82">
    <property type="entry name" value="SOLUTE CARRIER FAMILY 13 MEMBER 2"/>
    <property type="match status" value="1"/>
</dbReference>
<comment type="caution">
    <text evidence="7">The sequence shown here is derived from an EMBL/GenBank/DDBJ whole genome shotgun (WGS) entry which is preliminary data.</text>
</comment>
<evidence type="ECO:0000313" key="7">
    <source>
        <dbReference type="EMBL" id="GEM75274.1"/>
    </source>
</evidence>
<dbReference type="AlphaFoldDB" id="A0A511QD92"/>
<proteinExistence type="predicted"/>